<feature type="region of interest" description="Disordered" evidence="1">
    <location>
        <begin position="53"/>
        <end position="120"/>
    </location>
</feature>
<evidence type="ECO:0008006" key="4">
    <source>
        <dbReference type="Google" id="ProtNLM"/>
    </source>
</evidence>
<proteinExistence type="predicted"/>
<reference evidence="2 3" key="1">
    <citation type="journal article" date="2023" name="Sci. Data">
        <title>Genome assembly of the Korean intertidal mud-creeper Batillaria attramentaria.</title>
        <authorList>
            <person name="Patra A.K."/>
            <person name="Ho P.T."/>
            <person name="Jun S."/>
            <person name="Lee S.J."/>
            <person name="Kim Y."/>
            <person name="Won Y.J."/>
        </authorList>
    </citation>
    <scope>NUCLEOTIDE SEQUENCE [LARGE SCALE GENOMIC DNA]</scope>
    <source>
        <strain evidence="2">Wonlab-2016</strain>
    </source>
</reference>
<evidence type="ECO:0000313" key="2">
    <source>
        <dbReference type="EMBL" id="KAK7447323.1"/>
    </source>
</evidence>
<sequence>MGDADGSADAKPKNVSQRMWEKFRLLEKRVEDTTKRSTEKRIKHLQKTALENVARALTHPDDGRFVSLPQETEHTAHPSSSQSTGLGKRKRSAESPAEDGDEATKFRDDGAKETVGEEGQWSKVRDLLSVNEHLAGVSHGNLGPKTVLELKIEEAIAAGDFKKAEELSDHMATREFGEKITKAIDAKNFLEHKQREEEAVKAKKKKKLNWGFEAKQRWETKSNM</sequence>
<organism evidence="2 3">
    <name type="scientific">Batillaria attramentaria</name>
    <dbReference type="NCBI Taxonomy" id="370345"/>
    <lineage>
        <taxon>Eukaryota</taxon>
        <taxon>Metazoa</taxon>
        <taxon>Spiralia</taxon>
        <taxon>Lophotrochozoa</taxon>
        <taxon>Mollusca</taxon>
        <taxon>Gastropoda</taxon>
        <taxon>Caenogastropoda</taxon>
        <taxon>Sorbeoconcha</taxon>
        <taxon>Cerithioidea</taxon>
        <taxon>Batillariidae</taxon>
        <taxon>Batillaria</taxon>
    </lineage>
</organism>
<dbReference type="EMBL" id="JACVVK020000773">
    <property type="protein sequence ID" value="KAK7447323.1"/>
    <property type="molecule type" value="Genomic_DNA"/>
</dbReference>
<feature type="compositionally biased region" description="Basic and acidic residues" evidence="1">
    <location>
        <begin position="102"/>
        <end position="115"/>
    </location>
</feature>
<dbReference type="AlphaFoldDB" id="A0ABD0J1A2"/>
<name>A0ABD0J1A2_9CAEN</name>
<dbReference type="PANTHER" id="PTHR14386:SF2">
    <property type="entry name" value="PROTEIN FAM204A"/>
    <property type="match status" value="1"/>
</dbReference>
<dbReference type="InterPro" id="IPR037690">
    <property type="entry name" value="FAM204A"/>
</dbReference>
<gene>
    <name evidence="2" type="ORF">BaRGS_00040208</name>
</gene>
<evidence type="ECO:0000256" key="1">
    <source>
        <dbReference type="SAM" id="MobiDB-lite"/>
    </source>
</evidence>
<keyword evidence="3" id="KW-1185">Reference proteome</keyword>
<dbReference type="PANTHER" id="PTHR14386">
    <property type="entry name" value="PROTEIN FAM204A"/>
    <property type="match status" value="1"/>
</dbReference>
<protein>
    <recommendedName>
        <fullName evidence="4">Protein FAM204A</fullName>
    </recommendedName>
</protein>
<evidence type="ECO:0000313" key="3">
    <source>
        <dbReference type="Proteomes" id="UP001519460"/>
    </source>
</evidence>
<comment type="caution">
    <text evidence="2">The sequence shown here is derived from an EMBL/GenBank/DDBJ whole genome shotgun (WGS) entry which is preliminary data.</text>
</comment>
<accession>A0ABD0J1A2</accession>
<dbReference type="Proteomes" id="UP001519460">
    <property type="component" value="Unassembled WGS sequence"/>
</dbReference>